<sequence>MKEAPTESEPTGWQEEIEDTGVGLSVPICHRHQPAGSSASDRLGTLSLPLFITGREERDLKEQVWVGRREEGADSEVPYIRVLTILVMEGPQLQMCGCNSLQDSL</sequence>
<keyword evidence="2" id="KW-1185">Reference proteome</keyword>
<protein>
    <submittedName>
        <fullName evidence="1">Uncharacterized protein</fullName>
    </submittedName>
</protein>
<name>A0A9N7UXW1_PLEPL</name>
<evidence type="ECO:0000313" key="2">
    <source>
        <dbReference type="Proteomes" id="UP001153269"/>
    </source>
</evidence>
<evidence type="ECO:0000313" key="1">
    <source>
        <dbReference type="EMBL" id="CAB1439027.1"/>
    </source>
</evidence>
<proteinExistence type="predicted"/>
<comment type="caution">
    <text evidence="1">The sequence shown here is derived from an EMBL/GenBank/DDBJ whole genome shotgun (WGS) entry which is preliminary data.</text>
</comment>
<organism evidence="1 2">
    <name type="scientific">Pleuronectes platessa</name>
    <name type="common">European plaice</name>
    <dbReference type="NCBI Taxonomy" id="8262"/>
    <lineage>
        <taxon>Eukaryota</taxon>
        <taxon>Metazoa</taxon>
        <taxon>Chordata</taxon>
        <taxon>Craniata</taxon>
        <taxon>Vertebrata</taxon>
        <taxon>Euteleostomi</taxon>
        <taxon>Actinopterygii</taxon>
        <taxon>Neopterygii</taxon>
        <taxon>Teleostei</taxon>
        <taxon>Neoteleostei</taxon>
        <taxon>Acanthomorphata</taxon>
        <taxon>Carangaria</taxon>
        <taxon>Pleuronectiformes</taxon>
        <taxon>Pleuronectoidei</taxon>
        <taxon>Pleuronectidae</taxon>
        <taxon>Pleuronectes</taxon>
    </lineage>
</organism>
<reference evidence="1" key="1">
    <citation type="submission" date="2020-03" db="EMBL/GenBank/DDBJ databases">
        <authorList>
            <person name="Weist P."/>
        </authorList>
    </citation>
    <scope>NUCLEOTIDE SEQUENCE</scope>
</reference>
<accession>A0A9N7UXW1</accession>
<dbReference type="Proteomes" id="UP001153269">
    <property type="component" value="Unassembled WGS sequence"/>
</dbReference>
<dbReference type="EMBL" id="CADEAL010002224">
    <property type="protein sequence ID" value="CAB1439027.1"/>
    <property type="molecule type" value="Genomic_DNA"/>
</dbReference>
<gene>
    <name evidence="1" type="ORF">PLEPLA_LOCUS26876</name>
</gene>
<dbReference type="AlphaFoldDB" id="A0A9N7UXW1"/>